<dbReference type="PROSITE" id="PS50293">
    <property type="entry name" value="TPR_REGION"/>
    <property type="match status" value="1"/>
</dbReference>
<evidence type="ECO:0000256" key="3">
    <source>
        <dbReference type="PROSITE-ProRule" id="PRU00339"/>
    </source>
</evidence>
<proteinExistence type="predicted"/>
<gene>
    <name evidence="4" type="ORF">B5V03_22645</name>
</gene>
<feature type="repeat" description="TPR" evidence="3">
    <location>
        <begin position="215"/>
        <end position="248"/>
    </location>
</feature>
<comment type="caution">
    <text evidence="4">The sequence shown here is derived from an EMBL/GenBank/DDBJ whole genome shotgun (WGS) entry which is preliminary data.</text>
</comment>
<dbReference type="InterPro" id="IPR019734">
    <property type="entry name" value="TPR_rpt"/>
</dbReference>
<dbReference type="SMART" id="SM00028">
    <property type="entry name" value="TPR"/>
    <property type="match status" value="7"/>
</dbReference>
<feature type="repeat" description="TPR" evidence="3">
    <location>
        <begin position="79"/>
        <end position="112"/>
    </location>
</feature>
<dbReference type="Pfam" id="PF14559">
    <property type="entry name" value="TPR_19"/>
    <property type="match status" value="1"/>
</dbReference>
<dbReference type="EMBL" id="MZXW01000026">
    <property type="protein sequence ID" value="RXT43425.1"/>
    <property type="molecule type" value="Genomic_DNA"/>
</dbReference>
<keyword evidence="2 3" id="KW-0802">TPR repeat</keyword>
<dbReference type="InterPro" id="IPR011990">
    <property type="entry name" value="TPR-like_helical_dom_sf"/>
</dbReference>
<dbReference type="PANTHER" id="PTHR44943">
    <property type="entry name" value="CELLULOSE SYNTHASE OPERON PROTEIN C"/>
    <property type="match status" value="1"/>
</dbReference>
<evidence type="ECO:0000256" key="1">
    <source>
        <dbReference type="ARBA" id="ARBA00022737"/>
    </source>
</evidence>
<dbReference type="AlphaFoldDB" id="A0A4Q1UWG9"/>
<name>A0A4Q1UWG9_9BRAD</name>
<keyword evidence="1" id="KW-0677">Repeat</keyword>
<reference evidence="4 5" key="1">
    <citation type="submission" date="2017-03" db="EMBL/GenBank/DDBJ databases">
        <authorList>
            <person name="Safronova V.I."/>
            <person name="Sazanova A.L."/>
            <person name="Chirak E.R."/>
        </authorList>
    </citation>
    <scope>NUCLEOTIDE SEQUENCE [LARGE SCALE GENOMIC DNA]</scope>
    <source>
        <strain evidence="4 5">Opo-243</strain>
    </source>
</reference>
<dbReference type="Gene3D" id="1.25.40.10">
    <property type="entry name" value="Tetratricopeptide repeat domain"/>
    <property type="match status" value="2"/>
</dbReference>
<dbReference type="SUPFAM" id="SSF48452">
    <property type="entry name" value="TPR-like"/>
    <property type="match status" value="2"/>
</dbReference>
<dbReference type="SUPFAM" id="SSF53756">
    <property type="entry name" value="UDP-Glycosyltransferase/glycogen phosphorylase"/>
    <property type="match status" value="1"/>
</dbReference>
<accession>A0A4Q1UWG9</accession>
<dbReference type="GO" id="GO:0016757">
    <property type="term" value="F:glycosyltransferase activity"/>
    <property type="evidence" value="ECO:0007669"/>
    <property type="project" value="InterPro"/>
</dbReference>
<organism evidence="4 5">
    <name type="scientific">Bradyrhizobium betae</name>
    <dbReference type="NCBI Taxonomy" id="244734"/>
    <lineage>
        <taxon>Bacteria</taxon>
        <taxon>Pseudomonadati</taxon>
        <taxon>Pseudomonadota</taxon>
        <taxon>Alphaproteobacteria</taxon>
        <taxon>Hyphomicrobiales</taxon>
        <taxon>Nitrobacteraceae</taxon>
        <taxon>Bradyrhizobium</taxon>
    </lineage>
</organism>
<evidence type="ECO:0000256" key="2">
    <source>
        <dbReference type="ARBA" id="ARBA00022803"/>
    </source>
</evidence>
<dbReference type="PROSITE" id="PS50005">
    <property type="entry name" value="TPR"/>
    <property type="match status" value="3"/>
</dbReference>
<dbReference type="InterPro" id="IPR002201">
    <property type="entry name" value="Glyco_trans_9"/>
</dbReference>
<dbReference type="InterPro" id="IPR051685">
    <property type="entry name" value="Ycf3/AcsC/BcsC/TPR_MFPF"/>
</dbReference>
<dbReference type="Pfam" id="PF13371">
    <property type="entry name" value="TPR_9"/>
    <property type="match status" value="1"/>
</dbReference>
<dbReference type="Proteomes" id="UP000290819">
    <property type="component" value="Unassembled WGS sequence"/>
</dbReference>
<evidence type="ECO:0000313" key="4">
    <source>
        <dbReference type="EMBL" id="RXT43425.1"/>
    </source>
</evidence>
<keyword evidence="5" id="KW-1185">Reference proteome</keyword>
<dbReference type="OrthoDB" id="6193797at2"/>
<dbReference type="PANTHER" id="PTHR44943:SF8">
    <property type="entry name" value="TPR REPEAT-CONTAINING PROTEIN MJ0263"/>
    <property type="match status" value="1"/>
</dbReference>
<dbReference type="Pfam" id="PF01075">
    <property type="entry name" value="Glyco_transf_9"/>
    <property type="match status" value="1"/>
</dbReference>
<protein>
    <submittedName>
        <fullName evidence="4">Uncharacterized protein</fullName>
    </submittedName>
</protein>
<evidence type="ECO:0000313" key="5">
    <source>
        <dbReference type="Proteomes" id="UP000290819"/>
    </source>
</evidence>
<dbReference type="Gene3D" id="3.40.50.2000">
    <property type="entry name" value="Glycogen Phosphorylase B"/>
    <property type="match status" value="1"/>
</dbReference>
<feature type="repeat" description="TPR" evidence="3">
    <location>
        <begin position="113"/>
        <end position="146"/>
    </location>
</feature>
<dbReference type="Pfam" id="PF00515">
    <property type="entry name" value="TPR_1"/>
    <property type="match status" value="1"/>
</dbReference>
<sequence length="601" mass="67281">MTARSLPTVETPAALCEAGLQHFRDGRHPDARACCEQALAIDAEHADTQHLMGLLFLHAEQYNDAMAWIVRAIQRAPKPEYLASFATALQRYGRFEEALNVLDKAIQLRPDDAALWRQQGDIRIQLGRLDQAVLSLQHALQLGPNHQDALYKTGAVLHKLGRNEEAIAYLDLSDTLFPDHAPTLEARAWTLYNLKRFAESEAEARRAHQLAPDNADICNNLGLSLRRLGRNDEALAWFEKAIELRPEFVDAFDNRLVALFHLHRFDEVFALSDQMKSLGLSNIVTEWNVTLAQLLTGDFESGWRGHQTRLKLPSAKYPRFPRPMWLGEDSVEGKTILVAADEGLGDTIHFVRYVPLLAKRGARVLLVVQDPLHRLMSDLSGVSLCAPTSNLSTLPDFDMHCPISSLPLAFGTRLDTIPADNPYLPSPPDRLVQAWDNRLGPRTRLRVGLVWSGDPGHVNDLTRSIPLRTLSRILDVDATFVSLQKAPRPSDAAVLRERHDIVDLTADLTDFTETAALIACLDLVITVDTSVAHLAGALGCPTWILLPWTPDYRWLLGRDDSPWYPSVRLFRQSETREYESVLDRVRDELRARAAAFGSGSL</sequence>